<keyword evidence="1" id="KW-0233">DNA recombination</keyword>
<dbReference type="InterPro" id="IPR011010">
    <property type="entry name" value="DNA_brk_join_enz"/>
</dbReference>
<feature type="region of interest" description="Disordered" evidence="2">
    <location>
        <begin position="266"/>
        <end position="310"/>
    </location>
</feature>
<dbReference type="EMBL" id="AGNL01015896">
    <property type="protein sequence ID" value="EJK65381.1"/>
    <property type="molecule type" value="Genomic_DNA"/>
</dbReference>
<dbReference type="GO" id="GO:0003677">
    <property type="term" value="F:DNA binding"/>
    <property type="evidence" value="ECO:0007669"/>
    <property type="project" value="InterPro"/>
</dbReference>
<reference evidence="3 4" key="1">
    <citation type="journal article" date="2012" name="Genome Biol.">
        <title>Genome and low-iron response of an oceanic diatom adapted to chronic iron limitation.</title>
        <authorList>
            <person name="Lommer M."/>
            <person name="Specht M."/>
            <person name="Roy A.S."/>
            <person name="Kraemer L."/>
            <person name="Andreson R."/>
            <person name="Gutowska M.A."/>
            <person name="Wolf J."/>
            <person name="Bergner S.V."/>
            <person name="Schilhabel M.B."/>
            <person name="Klostermeier U.C."/>
            <person name="Beiko R.G."/>
            <person name="Rosenstiel P."/>
            <person name="Hippler M."/>
            <person name="Laroche J."/>
        </authorList>
    </citation>
    <scope>NUCLEOTIDE SEQUENCE [LARGE SCALE GENOMIC DNA]</scope>
    <source>
        <strain evidence="3 4">CCMP1005</strain>
    </source>
</reference>
<proteinExistence type="predicted"/>
<dbReference type="SUPFAM" id="SSF56349">
    <property type="entry name" value="DNA breaking-rejoining enzymes"/>
    <property type="match status" value="1"/>
</dbReference>
<feature type="region of interest" description="Disordered" evidence="2">
    <location>
        <begin position="372"/>
        <end position="486"/>
    </location>
</feature>
<feature type="compositionally biased region" description="Low complexity" evidence="2">
    <location>
        <begin position="765"/>
        <end position="782"/>
    </location>
</feature>
<evidence type="ECO:0008006" key="5">
    <source>
        <dbReference type="Google" id="ProtNLM"/>
    </source>
</evidence>
<organism evidence="3 4">
    <name type="scientific">Thalassiosira oceanica</name>
    <name type="common">Marine diatom</name>
    <dbReference type="NCBI Taxonomy" id="159749"/>
    <lineage>
        <taxon>Eukaryota</taxon>
        <taxon>Sar</taxon>
        <taxon>Stramenopiles</taxon>
        <taxon>Ochrophyta</taxon>
        <taxon>Bacillariophyta</taxon>
        <taxon>Coscinodiscophyceae</taxon>
        <taxon>Thalassiosirophycidae</taxon>
        <taxon>Thalassiosirales</taxon>
        <taxon>Thalassiosiraceae</taxon>
        <taxon>Thalassiosira</taxon>
    </lineage>
</organism>
<protein>
    <recommendedName>
        <fullName evidence="5">Reverse transcriptase domain-containing protein</fullName>
    </recommendedName>
</protein>
<dbReference type="Gene3D" id="1.10.443.10">
    <property type="entry name" value="Intergrase catalytic core"/>
    <property type="match status" value="1"/>
</dbReference>
<feature type="compositionally biased region" description="Basic and acidic residues" evidence="2">
    <location>
        <begin position="935"/>
        <end position="944"/>
    </location>
</feature>
<dbReference type="GO" id="GO:0015074">
    <property type="term" value="P:DNA integration"/>
    <property type="evidence" value="ECO:0007669"/>
    <property type="project" value="InterPro"/>
</dbReference>
<accession>K0SWL9</accession>
<dbReference type="OrthoDB" id="49038at2759"/>
<comment type="caution">
    <text evidence="3">The sequence shown here is derived from an EMBL/GenBank/DDBJ whole genome shotgun (WGS) entry which is preliminary data.</text>
</comment>
<feature type="region of interest" description="Disordered" evidence="2">
    <location>
        <begin position="875"/>
        <end position="901"/>
    </location>
</feature>
<feature type="compositionally biased region" description="Acidic residues" evidence="2">
    <location>
        <begin position="945"/>
        <end position="955"/>
    </location>
</feature>
<feature type="compositionally biased region" description="Basic and acidic residues" evidence="2">
    <location>
        <begin position="383"/>
        <end position="398"/>
    </location>
</feature>
<dbReference type="InterPro" id="IPR052055">
    <property type="entry name" value="Hepadnavirus_pol/RT"/>
</dbReference>
<dbReference type="PANTHER" id="PTHR33050:SF7">
    <property type="entry name" value="RIBONUCLEASE H"/>
    <property type="match status" value="1"/>
</dbReference>
<feature type="compositionally biased region" description="Basic and acidic residues" evidence="2">
    <location>
        <begin position="844"/>
        <end position="859"/>
    </location>
</feature>
<dbReference type="GO" id="GO:0006310">
    <property type="term" value="P:DNA recombination"/>
    <property type="evidence" value="ECO:0007669"/>
    <property type="project" value="UniProtKB-KW"/>
</dbReference>
<feature type="compositionally biased region" description="Pro residues" evidence="2">
    <location>
        <begin position="783"/>
        <end position="793"/>
    </location>
</feature>
<evidence type="ECO:0000313" key="3">
    <source>
        <dbReference type="EMBL" id="EJK65381.1"/>
    </source>
</evidence>
<keyword evidence="4" id="KW-1185">Reference proteome</keyword>
<evidence type="ECO:0000313" key="4">
    <source>
        <dbReference type="Proteomes" id="UP000266841"/>
    </source>
</evidence>
<feature type="compositionally biased region" description="Basic and acidic residues" evidence="2">
    <location>
        <begin position="963"/>
        <end position="983"/>
    </location>
</feature>
<feature type="compositionally biased region" description="Low complexity" evidence="2">
    <location>
        <begin position="794"/>
        <end position="826"/>
    </location>
</feature>
<evidence type="ECO:0000256" key="2">
    <source>
        <dbReference type="SAM" id="MobiDB-lite"/>
    </source>
</evidence>
<feature type="region of interest" description="Disordered" evidence="2">
    <location>
        <begin position="913"/>
        <end position="983"/>
    </location>
</feature>
<name>K0SWL9_THAOC</name>
<gene>
    <name evidence="3" type="ORF">THAOC_13763</name>
</gene>
<evidence type="ECO:0000256" key="1">
    <source>
        <dbReference type="ARBA" id="ARBA00023172"/>
    </source>
</evidence>
<sequence length="1901" mass="208480">MVIPVGSTFANVVSTSGNHLRFNSREARMSAMQRHLQARTTNQAEIIGTVANESALAVISRASGEQGKFAIFHHISTESHASKGGAVSVPTVFSCHGLYEAKVAVWTHQSRWEVLSKSTLPAEIPTLPTILAREGSSEAEEKEGPLERVSSAAFIVVNGRALEELEKHIDSSYDSLLKALVDLASRDLIADFEESNPGETPPSIPELARIKIKNREEVPFGQQIMVVYSWIAAPEKHQRAGFTLHDDPPSPAMEIARDSWKRALEGLPRTRDALDDGPGRAKSPPEGEGPKTGPHTATGKRKADAHQSKFPVGTSVLAMVDGQALRGTISEIHADDEDLALPSYSIDIEVDDEEMTIHDIAEERIRRVSNVRRAAAGRTASKQGHDEGDEQPARKASPDKGSPTKARTRRSAADDFGAQAHPRTSAAERFGAPTAEAGDRPRVHFRDDASAEHTRAFANPYRAGGGSTARRGEAEAAPRPPTPSEDLFHNIARRLLDSMGSTSAAGNSGTGPDVTAATALSLLNATLAQQQATALGNLVDSSARQAQAMEEATAANARDMDRKRRGAVWVSDQTTNLIRATSTSTGHSAAPSLSPLFHQALGTKTKAVRETVERAARLTGGAPPRGAVPGTMPKQTAAYLNDAAADAISTGKLFDHGPAGPAALGFYSISQNPFDRLSDTSVVTTVVGLIKRTESVKSVFQPLFGDTSYPAIYAASAHGMVDGLELQITTAMRDYNLPDLPALIQWELDRRWTGAPRGPHPSSEPHPVGEGPAGPGAAAPGPATSPPPAPDAPAAPSTESLPAPAQPAKPVSAPAQPAKPASAPAAPAQPAPAQPVPAQRAPRAGRDRDPSKPAREHQMRSILFPTRHLRFWNLGPNSASCPRPSDPRVRPPQPTPRISYGLPLATDLCTQREPKPAGFSVRGVQTTHPPPLQQDRNEQQRDGEAMEPGESDMEISVETSGATDDRETGARGTDQRAQEEQDRVGFFETVRQVAATEVPAPKASPFRFEFSAEAADHNTTILERYDFDLAKVIDDSPGSHNSYGSELRPPWQLEPLLRHHPSWQEFHDDMVYGIQYPFKEEIDEETRTSQLKANMERGNHKSALKEDERQHVTKLMRTDVENGYAVPITAEGVRRLKDAEVYPVGLQDQNTIDERGNVIPKKRVTHDLSHNRKTGESVNQRVDMTQLKPAMYGHAMSRVLHLIHHIRRRHPGKRILCNKFDIDKAYRRLHTRASTAAKCIAMWFLDDMWTGEASEENSVGLVLTRLPFGSSPAPDKFCTVSETVFDLGGDLLACEEWDPTALPSPYADVIPQPKRLDDDIPFGAAEEADVSLDESCVGGVDGYIDDGITVALDTPKTTGLISRAAQAECLDARRISGEKLKTLVGRLNHVCYVIPDGRHFMSRLRNLEKASADSNRFATLDDETRADLRLWLTFLKSARDGISINRIVFRKPTLQSYSDASEFGIGGYSPSTGVAWRYEFTDEQQLAFTLNCKEYIDRTSTGRAYLLDLEAGAARARERGVTKGTIEKQSSGWNLWLDFLWRIEHTGSPLLEDLDEAARLRLCGAFMHAKRRGDLGKRPSSVEVQSGTARAALDHVAATFVEHNRPSPILDSRGKVHQHIRRQTAGYKRSDPPKRHEKAMPPIVFRYRLRMALHKRARARAHLLGGAVFFAMRSCEYTYVGKQDRKTRPIQVKDITFMTGNTVIPHSDPHLHLAESVTINFGDQKSDIRNEEVTQFNNDDPEFNPVAHWAATVRRIRSYPNFHPSWEVFTFFDGHNFSRITASEMLSDIRAAVRAIGPKVLGFTSNDVGTHSVRSSFAMMAYLAKEPVYTIMLIGRWSSTAFLSYIEPQIKEFTGGVSKRMLTHETFFHVSGATNPSDDTPTDREVFGRQGSLRQRLRKRS</sequence>
<feature type="compositionally biased region" description="Basic and acidic residues" evidence="2">
    <location>
        <begin position="266"/>
        <end position="289"/>
    </location>
</feature>
<feature type="region of interest" description="Disordered" evidence="2">
    <location>
        <begin position="754"/>
        <end position="862"/>
    </location>
</feature>
<dbReference type="Proteomes" id="UP000266841">
    <property type="component" value="Unassembled WGS sequence"/>
</dbReference>
<dbReference type="InterPro" id="IPR013762">
    <property type="entry name" value="Integrase-like_cat_sf"/>
</dbReference>
<dbReference type="PANTHER" id="PTHR33050">
    <property type="entry name" value="REVERSE TRANSCRIPTASE DOMAIN-CONTAINING PROTEIN"/>
    <property type="match status" value="1"/>
</dbReference>
<feature type="compositionally biased region" description="Basic and acidic residues" evidence="2">
    <location>
        <begin position="437"/>
        <end position="455"/>
    </location>
</feature>